<name>A0AAX4P945_9CHLO</name>
<evidence type="ECO:0000256" key="2">
    <source>
        <dbReference type="SAM" id="MobiDB-lite"/>
    </source>
</evidence>
<protein>
    <submittedName>
        <fullName evidence="5">Glycosyltransferase</fullName>
    </submittedName>
</protein>
<evidence type="ECO:0000259" key="4">
    <source>
        <dbReference type="Pfam" id="PF00535"/>
    </source>
</evidence>
<feature type="region of interest" description="Disordered" evidence="2">
    <location>
        <begin position="443"/>
        <end position="467"/>
    </location>
</feature>
<evidence type="ECO:0000313" key="5">
    <source>
        <dbReference type="EMBL" id="WZN62561.1"/>
    </source>
</evidence>
<dbReference type="SUPFAM" id="SSF53448">
    <property type="entry name" value="Nucleotide-diphospho-sugar transferases"/>
    <property type="match status" value="1"/>
</dbReference>
<keyword evidence="3" id="KW-0732">Signal</keyword>
<sequence length="971" mass="105558">MARTGRRTLRVVRALALLHVAASLLAGVRCSAERAAPATSVVVVCDLNPLGKPAFPELEATWLSLAAHLARRGHNVTMLPIADPSVDYGQEYLVRTLNPKVEAARTILGDSVGHFVRLVDAPVFHNFATTSWAIHGSYSLYAWLKGRCPAVAGEGKCGVDEVYFVDWGGAPYYSLLAQEQGLRFRGVRFVRARTVGTRLEHASLRGVVATTDLLGTVEDIQAAHMEEHCARGASAHLNPEDFVSRDPTLPRPAAAQSPNSTTEFVFVGTITQADGAEVFASAVDRLGRHLTASSGPPVRATLVGATTYFPPDAKATGRKAASRSKVEAHFEAWVDRAASEHGAWVQVSSLRLKPDQALGYLTQNPNAVAVLCNAQGRQGFARRVLEANGVRVMYPVGRGEENGAPCAFKPTAGGLFRAMRDLSSLTRGEGLGDQCRLNLVNSSSAPATSDREAGVGTLQQGSDERDDGDWRRHLVTVVVTHYNRGSFLLQALASLRDQTHREIEVVVVDDGSDDPDSLRVLDSLEGEAGAGHGDGGGGGPNVRVVRVENGYLGAARNVGMKEAAGDFVLFMDDDNYAKPDEVETFLRALHHTGADVAACASEYLPSSLDPKEAFNASLHRQERSGPKAHVPLGPSVASGLFSNTFGDANMMVRRSAAEASGFSWPEDDAYSVQDWEVLAMSAASAELEVILVPEPLFYYRTTSTSMAQTASTSEMSTISDQLFMRGLMRELPLGLGPLIPYVVGLRSQLEESRKEAKELRRRSRNLASALRPLVEGHCKHRRMFNADPFGKNLLLNPSFMEWNNLEDYKRTRELARMWKPYETGYTFTREGLLESNVSSPACLAKLDNIGKVAGAAQEVVLRQREPNPLLLHGWSRALNVSGAGELVDYSLYADITFMDWSHAWGEYAPFDQTKDGWQRAFGVLDFGKPIYSIVVVLMFRWRTGAAVFDDVSLSSLQDGVCGCDFDGMAAR</sequence>
<evidence type="ECO:0000256" key="1">
    <source>
        <dbReference type="SAM" id="Coils"/>
    </source>
</evidence>
<feature type="signal peptide" evidence="3">
    <location>
        <begin position="1"/>
        <end position="30"/>
    </location>
</feature>
<dbReference type="Pfam" id="PF00535">
    <property type="entry name" value="Glycos_transf_2"/>
    <property type="match status" value="1"/>
</dbReference>
<keyword evidence="6" id="KW-1185">Reference proteome</keyword>
<gene>
    <name evidence="5" type="ORF">HKI87_06g40980</name>
</gene>
<feature type="domain" description="Glycosyltransferase 2-like" evidence="4">
    <location>
        <begin position="476"/>
        <end position="601"/>
    </location>
</feature>
<dbReference type="SUPFAM" id="SSF53756">
    <property type="entry name" value="UDP-Glycosyltransferase/glycogen phosphorylase"/>
    <property type="match status" value="1"/>
</dbReference>
<feature type="chain" id="PRO_5043399588" evidence="3">
    <location>
        <begin position="31"/>
        <end position="971"/>
    </location>
</feature>
<dbReference type="CDD" id="cd00761">
    <property type="entry name" value="Glyco_tranf_GTA_type"/>
    <property type="match status" value="1"/>
</dbReference>
<dbReference type="Gene3D" id="3.90.550.10">
    <property type="entry name" value="Spore Coat Polysaccharide Biosynthesis Protein SpsA, Chain A"/>
    <property type="match status" value="1"/>
</dbReference>
<dbReference type="Gene3D" id="2.60.120.260">
    <property type="entry name" value="Galactose-binding domain-like"/>
    <property type="match status" value="1"/>
</dbReference>
<organism evidence="5 6">
    <name type="scientific">Chloropicon roscoffensis</name>
    <dbReference type="NCBI Taxonomy" id="1461544"/>
    <lineage>
        <taxon>Eukaryota</taxon>
        <taxon>Viridiplantae</taxon>
        <taxon>Chlorophyta</taxon>
        <taxon>Chloropicophyceae</taxon>
        <taxon>Chloropicales</taxon>
        <taxon>Chloropicaceae</taxon>
        <taxon>Chloropicon</taxon>
    </lineage>
</organism>
<dbReference type="InterPro" id="IPR001173">
    <property type="entry name" value="Glyco_trans_2-like"/>
</dbReference>
<dbReference type="InterPro" id="IPR029044">
    <property type="entry name" value="Nucleotide-diphossugar_trans"/>
</dbReference>
<keyword evidence="1" id="KW-0175">Coiled coil</keyword>
<dbReference type="Proteomes" id="UP001472866">
    <property type="component" value="Chromosome 06"/>
</dbReference>
<proteinExistence type="predicted"/>
<evidence type="ECO:0000313" key="6">
    <source>
        <dbReference type="Proteomes" id="UP001472866"/>
    </source>
</evidence>
<dbReference type="PANTHER" id="PTHR22916:SF30">
    <property type="entry name" value="IPT_TIG DOMAIN-CONTAINING PROTEIN"/>
    <property type="match status" value="1"/>
</dbReference>
<dbReference type="PANTHER" id="PTHR22916">
    <property type="entry name" value="GLYCOSYLTRANSFERASE"/>
    <property type="match status" value="1"/>
</dbReference>
<evidence type="ECO:0000256" key="3">
    <source>
        <dbReference type="SAM" id="SignalP"/>
    </source>
</evidence>
<dbReference type="EMBL" id="CP151506">
    <property type="protein sequence ID" value="WZN62561.1"/>
    <property type="molecule type" value="Genomic_DNA"/>
</dbReference>
<dbReference type="AlphaFoldDB" id="A0AAX4P945"/>
<reference evidence="5 6" key="1">
    <citation type="submission" date="2024-03" db="EMBL/GenBank/DDBJ databases">
        <title>Complete genome sequence of the green alga Chloropicon roscoffensis RCC1871.</title>
        <authorList>
            <person name="Lemieux C."/>
            <person name="Pombert J.-F."/>
            <person name="Otis C."/>
            <person name="Turmel M."/>
        </authorList>
    </citation>
    <scope>NUCLEOTIDE SEQUENCE [LARGE SCALE GENOMIC DNA]</scope>
    <source>
        <strain evidence="5 6">RCC1871</strain>
    </source>
</reference>
<feature type="coiled-coil region" evidence="1">
    <location>
        <begin position="742"/>
        <end position="769"/>
    </location>
</feature>
<accession>A0AAX4P945</accession>